<evidence type="ECO:0000313" key="2">
    <source>
        <dbReference type="EMBL" id="ADM09823.1"/>
    </source>
</evidence>
<feature type="transmembrane region" description="Helical" evidence="1">
    <location>
        <begin position="66"/>
        <end position="87"/>
    </location>
</feature>
<dbReference type="AlphaFoldDB" id="E0TC30"/>
<dbReference type="eggNOG" id="COG3152">
    <property type="taxonomic scope" value="Bacteria"/>
</dbReference>
<dbReference type="Pfam" id="PF05656">
    <property type="entry name" value="DUF805"/>
    <property type="match status" value="1"/>
</dbReference>
<feature type="transmembrane region" description="Helical" evidence="1">
    <location>
        <begin position="20"/>
        <end position="46"/>
    </location>
</feature>
<proteinExistence type="predicted"/>
<name>E0TC30_PARBH</name>
<feature type="transmembrane region" description="Helical" evidence="1">
    <location>
        <begin position="118"/>
        <end position="138"/>
    </location>
</feature>
<dbReference type="InterPro" id="IPR008523">
    <property type="entry name" value="DUF805"/>
</dbReference>
<protein>
    <recommendedName>
        <fullName evidence="4">DUF805 domain-containing protein</fullName>
    </recommendedName>
</protein>
<dbReference type="HOGENOM" id="CLU_093674_0_1_5"/>
<dbReference type="KEGG" id="pbr:PB2503_08839"/>
<reference evidence="2 3" key="2">
    <citation type="journal article" date="2011" name="J. Bacteriol.">
        <title>Complete genome sequence of strain HTCC2503T of Parvularcula bermudensis, the type species of the order "Parvularculales" in the class Alphaproteobacteria.</title>
        <authorList>
            <person name="Oh H.M."/>
            <person name="Kang I."/>
            <person name="Vergin K.L."/>
            <person name="Kang D."/>
            <person name="Rhee K.H."/>
            <person name="Giovannoni S.J."/>
            <person name="Cho J.C."/>
        </authorList>
    </citation>
    <scope>NUCLEOTIDE SEQUENCE [LARGE SCALE GENOMIC DNA]</scope>
    <source>
        <strain evidence="3">ATCC BAA-594 / HTCC2503 / KCTC 12087</strain>
    </source>
</reference>
<keyword evidence="1" id="KW-0472">Membrane</keyword>
<keyword evidence="1" id="KW-0812">Transmembrane</keyword>
<dbReference type="GO" id="GO:0016020">
    <property type="term" value="C:membrane"/>
    <property type="evidence" value="ECO:0007669"/>
    <property type="project" value="InterPro"/>
</dbReference>
<organism evidence="2 3">
    <name type="scientific">Parvularcula bermudensis (strain ATCC BAA-594 / HTCC2503 / KCTC 12087)</name>
    <dbReference type="NCBI Taxonomy" id="314260"/>
    <lineage>
        <taxon>Bacteria</taxon>
        <taxon>Pseudomonadati</taxon>
        <taxon>Pseudomonadota</taxon>
        <taxon>Alphaproteobacteria</taxon>
        <taxon>Parvularculales</taxon>
        <taxon>Parvularculaceae</taxon>
        <taxon>Parvularcula</taxon>
    </lineage>
</organism>
<dbReference type="Proteomes" id="UP000001302">
    <property type="component" value="Chromosome"/>
</dbReference>
<dbReference type="EMBL" id="CP002156">
    <property type="protein sequence ID" value="ADM09823.1"/>
    <property type="molecule type" value="Genomic_DNA"/>
</dbReference>
<dbReference type="RefSeq" id="WP_013300797.1">
    <property type="nucleotide sequence ID" value="NC_014414.1"/>
</dbReference>
<keyword evidence="1" id="KW-1133">Transmembrane helix</keyword>
<keyword evidence="3" id="KW-1185">Reference proteome</keyword>
<dbReference type="STRING" id="314260.PB2503_08839"/>
<evidence type="ECO:0008006" key="4">
    <source>
        <dbReference type="Google" id="ProtNLM"/>
    </source>
</evidence>
<dbReference type="OrthoDB" id="9812349at2"/>
<evidence type="ECO:0000313" key="3">
    <source>
        <dbReference type="Proteomes" id="UP000001302"/>
    </source>
</evidence>
<accession>E0TC30</accession>
<sequence length="161" mass="18153">MFDFLFNLEGRISRKGYLLGYLLPYFLVPLVSASLPFGSLAGFLYLWPSFVAVPIKRFHDMGVSGWYQMGVIVLLFLAGLVSFQGVVDRLPQNDFDAMWEMLNDPAVVSRLMEEAPRFALGQGLLYLVLIAQFFLFALKPGDRGRNRYGNDPLNDGRGFAD</sequence>
<reference evidence="3" key="1">
    <citation type="submission" date="2010-08" db="EMBL/GenBank/DDBJ databases">
        <title>Genome sequence of Parvularcula bermudensis HTCC2503.</title>
        <authorList>
            <person name="Kang D.-M."/>
            <person name="Oh H.-M."/>
            <person name="Cho J.-C."/>
        </authorList>
    </citation>
    <scope>NUCLEOTIDE SEQUENCE [LARGE SCALE GENOMIC DNA]</scope>
    <source>
        <strain evidence="3">ATCC BAA-594 / HTCC2503 / KCTC 12087</strain>
    </source>
</reference>
<gene>
    <name evidence="2" type="ordered locus">PB2503_08839</name>
</gene>
<evidence type="ECO:0000256" key="1">
    <source>
        <dbReference type="SAM" id="Phobius"/>
    </source>
</evidence>